<dbReference type="PANTHER" id="PTHR43065">
    <property type="entry name" value="SENSOR HISTIDINE KINASE"/>
    <property type="match status" value="1"/>
</dbReference>
<dbReference type="CDD" id="cd00130">
    <property type="entry name" value="PAS"/>
    <property type="match status" value="1"/>
</dbReference>
<evidence type="ECO:0000256" key="8">
    <source>
        <dbReference type="ARBA" id="ARBA00023012"/>
    </source>
</evidence>
<evidence type="ECO:0000313" key="12">
    <source>
        <dbReference type="EMBL" id="PRQ03404.1"/>
    </source>
</evidence>
<dbReference type="Gene3D" id="3.30.450.20">
    <property type="entry name" value="PAS domain"/>
    <property type="match status" value="1"/>
</dbReference>
<keyword evidence="5" id="KW-0547">Nucleotide-binding</keyword>
<evidence type="ECO:0000256" key="1">
    <source>
        <dbReference type="ARBA" id="ARBA00000085"/>
    </source>
</evidence>
<keyword evidence="8" id="KW-0902">Two-component regulatory system</keyword>
<protein>
    <recommendedName>
        <fullName evidence="2">histidine kinase</fullName>
        <ecNumber evidence="2">2.7.13.3</ecNumber>
    </recommendedName>
</protein>
<dbReference type="InterPro" id="IPR003661">
    <property type="entry name" value="HisK_dim/P_dom"/>
</dbReference>
<dbReference type="InterPro" id="IPR001610">
    <property type="entry name" value="PAC"/>
</dbReference>
<dbReference type="AlphaFoldDB" id="A0A2S9YE57"/>
<dbReference type="InterPro" id="IPR013767">
    <property type="entry name" value="PAS_fold"/>
</dbReference>
<dbReference type="GO" id="GO:0000155">
    <property type="term" value="F:phosphorelay sensor kinase activity"/>
    <property type="evidence" value="ECO:0007669"/>
    <property type="project" value="InterPro"/>
</dbReference>
<dbReference type="InterPro" id="IPR000700">
    <property type="entry name" value="PAS-assoc_C"/>
</dbReference>
<evidence type="ECO:0000256" key="5">
    <source>
        <dbReference type="ARBA" id="ARBA00022741"/>
    </source>
</evidence>
<dbReference type="InterPro" id="IPR035965">
    <property type="entry name" value="PAS-like_dom_sf"/>
</dbReference>
<dbReference type="SMART" id="SM00387">
    <property type="entry name" value="HATPase_c"/>
    <property type="match status" value="1"/>
</dbReference>
<dbReference type="SUPFAM" id="SSF55785">
    <property type="entry name" value="PYP-like sensor domain (PAS domain)"/>
    <property type="match status" value="1"/>
</dbReference>
<proteinExistence type="predicted"/>
<dbReference type="SUPFAM" id="SSF47384">
    <property type="entry name" value="Homodimeric domain of signal transducing histidine kinase"/>
    <property type="match status" value="1"/>
</dbReference>
<dbReference type="CDD" id="cd00082">
    <property type="entry name" value="HisKA"/>
    <property type="match status" value="1"/>
</dbReference>
<dbReference type="Pfam" id="PF00989">
    <property type="entry name" value="PAS"/>
    <property type="match status" value="1"/>
</dbReference>
<evidence type="ECO:0000259" key="9">
    <source>
        <dbReference type="PROSITE" id="PS50109"/>
    </source>
</evidence>
<sequence>MPGDDPMLGAPWRESDFMERLLHNATTIVLLTDRDGRIVLFNDSMRALCGHELAEVRGEDWLELLVPSDERPRLRERYAAALADDEAWSEAVVTPIQTKSGELRSIEWTVDVVRDPGGGVLGIVSVGRDIGERLELRRRLAETKRLASVGMMASVFAHEVGNPLNAIFLQAQLLRRRAQKPEPGPLVPKLDSILSEIKRLNSLLQDFRAYQHPSEVQLELTDLGAVLSGVRDALADRAAEGKVCFECEFDESPFVIGNTGKLQQVFLSLCKNSLDAMQGGGTLWLRARADGDRVRVEVEDQGVGIPAGVDVFAPFYTTKTSGMGFGLPLVREIIAAHGGEIDFVSQPEQGTTFTVTLLRRRPDPS</sequence>
<dbReference type="InterPro" id="IPR000014">
    <property type="entry name" value="PAS"/>
</dbReference>
<keyword evidence="3" id="KW-0597">Phosphoprotein</keyword>
<organism evidence="12 13">
    <name type="scientific">Enhygromyxa salina</name>
    <dbReference type="NCBI Taxonomy" id="215803"/>
    <lineage>
        <taxon>Bacteria</taxon>
        <taxon>Pseudomonadati</taxon>
        <taxon>Myxococcota</taxon>
        <taxon>Polyangia</taxon>
        <taxon>Nannocystales</taxon>
        <taxon>Nannocystaceae</taxon>
        <taxon>Enhygromyxa</taxon>
    </lineage>
</organism>
<evidence type="ECO:0000259" key="10">
    <source>
        <dbReference type="PROSITE" id="PS50112"/>
    </source>
</evidence>
<keyword evidence="4 12" id="KW-0808">Transferase</keyword>
<dbReference type="PRINTS" id="PR00344">
    <property type="entry name" value="BCTRLSENSOR"/>
</dbReference>
<dbReference type="InterPro" id="IPR005467">
    <property type="entry name" value="His_kinase_dom"/>
</dbReference>
<dbReference type="EC" id="2.7.13.3" evidence="2"/>
<feature type="domain" description="Histidine kinase" evidence="9">
    <location>
        <begin position="155"/>
        <end position="361"/>
    </location>
</feature>
<evidence type="ECO:0000256" key="6">
    <source>
        <dbReference type="ARBA" id="ARBA00022777"/>
    </source>
</evidence>
<dbReference type="Proteomes" id="UP000237968">
    <property type="component" value="Unassembled WGS sequence"/>
</dbReference>
<evidence type="ECO:0000256" key="3">
    <source>
        <dbReference type="ARBA" id="ARBA00022553"/>
    </source>
</evidence>
<dbReference type="PROSITE" id="PS50113">
    <property type="entry name" value="PAC"/>
    <property type="match status" value="1"/>
</dbReference>
<dbReference type="InterPro" id="IPR036890">
    <property type="entry name" value="HATPase_C_sf"/>
</dbReference>
<comment type="caution">
    <text evidence="12">The sequence shown here is derived from an EMBL/GenBank/DDBJ whole genome shotgun (WGS) entry which is preliminary data.</text>
</comment>
<evidence type="ECO:0000313" key="13">
    <source>
        <dbReference type="Proteomes" id="UP000237968"/>
    </source>
</evidence>
<evidence type="ECO:0000256" key="4">
    <source>
        <dbReference type="ARBA" id="ARBA00022679"/>
    </source>
</evidence>
<evidence type="ECO:0000259" key="11">
    <source>
        <dbReference type="PROSITE" id="PS50113"/>
    </source>
</evidence>
<keyword evidence="7" id="KW-0067">ATP-binding</keyword>
<dbReference type="InterPro" id="IPR036097">
    <property type="entry name" value="HisK_dim/P_sf"/>
</dbReference>
<dbReference type="PANTHER" id="PTHR43065:SF10">
    <property type="entry name" value="PEROXIDE STRESS-ACTIVATED HISTIDINE KINASE MAK3"/>
    <property type="match status" value="1"/>
</dbReference>
<name>A0A2S9YE57_9BACT</name>
<dbReference type="Pfam" id="PF02518">
    <property type="entry name" value="HATPase_c"/>
    <property type="match status" value="1"/>
</dbReference>
<dbReference type="SMART" id="SM00388">
    <property type="entry name" value="HisKA"/>
    <property type="match status" value="1"/>
</dbReference>
<dbReference type="SUPFAM" id="SSF55874">
    <property type="entry name" value="ATPase domain of HSP90 chaperone/DNA topoisomerase II/histidine kinase"/>
    <property type="match status" value="1"/>
</dbReference>
<dbReference type="Gene3D" id="1.10.287.130">
    <property type="match status" value="1"/>
</dbReference>
<gene>
    <name evidence="12" type="primary">kinE_4</name>
    <name evidence="12" type="ORF">ENSA5_16100</name>
</gene>
<comment type="catalytic activity">
    <reaction evidence="1">
        <text>ATP + protein L-histidine = ADP + protein N-phospho-L-histidine.</text>
        <dbReference type="EC" id="2.7.13.3"/>
    </reaction>
</comment>
<dbReference type="GO" id="GO:0006355">
    <property type="term" value="P:regulation of DNA-templated transcription"/>
    <property type="evidence" value="ECO:0007669"/>
    <property type="project" value="InterPro"/>
</dbReference>
<dbReference type="SMART" id="SM00086">
    <property type="entry name" value="PAC"/>
    <property type="match status" value="1"/>
</dbReference>
<dbReference type="PROSITE" id="PS50109">
    <property type="entry name" value="HIS_KIN"/>
    <property type="match status" value="1"/>
</dbReference>
<dbReference type="Pfam" id="PF00512">
    <property type="entry name" value="HisKA"/>
    <property type="match status" value="1"/>
</dbReference>
<dbReference type="RefSeq" id="WP_146155458.1">
    <property type="nucleotide sequence ID" value="NZ_PVNK01000086.1"/>
</dbReference>
<dbReference type="InterPro" id="IPR004358">
    <property type="entry name" value="Sig_transdc_His_kin-like_C"/>
</dbReference>
<feature type="domain" description="PAS" evidence="10">
    <location>
        <begin position="14"/>
        <end position="85"/>
    </location>
</feature>
<reference evidence="12 13" key="1">
    <citation type="submission" date="2018-03" db="EMBL/GenBank/DDBJ databases">
        <title>Draft Genome Sequences of the Obligatory Marine Myxobacteria Enhygromyxa salina SWB005.</title>
        <authorList>
            <person name="Poehlein A."/>
            <person name="Moghaddam J.A."/>
            <person name="Harms H."/>
            <person name="Alanjari M."/>
            <person name="Koenig G.M."/>
            <person name="Daniel R."/>
            <person name="Schaeberle T.F."/>
        </authorList>
    </citation>
    <scope>NUCLEOTIDE SEQUENCE [LARGE SCALE GENOMIC DNA]</scope>
    <source>
        <strain evidence="12 13">SWB005</strain>
    </source>
</reference>
<dbReference type="GO" id="GO:0005524">
    <property type="term" value="F:ATP binding"/>
    <property type="evidence" value="ECO:0007669"/>
    <property type="project" value="UniProtKB-KW"/>
</dbReference>
<dbReference type="Gene3D" id="3.30.565.10">
    <property type="entry name" value="Histidine kinase-like ATPase, C-terminal domain"/>
    <property type="match status" value="1"/>
</dbReference>
<dbReference type="SMART" id="SM00091">
    <property type="entry name" value="PAS"/>
    <property type="match status" value="1"/>
</dbReference>
<keyword evidence="6 12" id="KW-0418">Kinase</keyword>
<accession>A0A2S9YE57</accession>
<evidence type="ECO:0000256" key="7">
    <source>
        <dbReference type="ARBA" id="ARBA00022840"/>
    </source>
</evidence>
<dbReference type="OrthoDB" id="5448087at2"/>
<dbReference type="PROSITE" id="PS50112">
    <property type="entry name" value="PAS"/>
    <property type="match status" value="1"/>
</dbReference>
<keyword evidence="13" id="KW-1185">Reference proteome</keyword>
<feature type="domain" description="PAC" evidence="11">
    <location>
        <begin position="90"/>
        <end position="142"/>
    </location>
</feature>
<dbReference type="InterPro" id="IPR003594">
    <property type="entry name" value="HATPase_dom"/>
</dbReference>
<dbReference type="EMBL" id="PVNK01000086">
    <property type="protein sequence ID" value="PRQ03404.1"/>
    <property type="molecule type" value="Genomic_DNA"/>
</dbReference>
<dbReference type="NCBIfam" id="TIGR00229">
    <property type="entry name" value="sensory_box"/>
    <property type="match status" value="1"/>
</dbReference>
<evidence type="ECO:0000256" key="2">
    <source>
        <dbReference type="ARBA" id="ARBA00012438"/>
    </source>
</evidence>